<name>A0A2W5D898_9PSED</name>
<protein>
    <recommendedName>
        <fullName evidence="3">Short chain dehydrogenase</fullName>
    </recommendedName>
</protein>
<accession>A0A2W5D898</accession>
<dbReference type="Pfam" id="PF00106">
    <property type="entry name" value="adh_short"/>
    <property type="match status" value="1"/>
</dbReference>
<gene>
    <name evidence="1" type="ORF">DI599_00865</name>
</gene>
<sequence>MTALPHVLITGGASGIGLESARLLAAQGWLPILLDRDRSALADAGSELGVPSARNPYDDIAGELQVKSAFRVCSRLIASRVAASNAPWSGAGAAANETATDPGYINGQIIAVDGGFAGAGMLG</sequence>
<dbReference type="AlphaFoldDB" id="A0A2W5D898"/>
<dbReference type="InterPro" id="IPR036291">
    <property type="entry name" value="NAD(P)-bd_dom_sf"/>
</dbReference>
<dbReference type="Proteomes" id="UP000249198">
    <property type="component" value="Unassembled WGS sequence"/>
</dbReference>
<dbReference type="Gene3D" id="3.40.50.720">
    <property type="entry name" value="NAD(P)-binding Rossmann-like Domain"/>
    <property type="match status" value="1"/>
</dbReference>
<comment type="caution">
    <text evidence="1">The sequence shown here is derived from an EMBL/GenBank/DDBJ whole genome shotgun (WGS) entry which is preliminary data.</text>
</comment>
<reference evidence="1 2" key="1">
    <citation type="submission" date="2017-08" db="EMBL/GenBank/DDBJ databases">
        <title>Infants hospitalized years apart are colonized by the same room-sourced microbial strains.</title>
        <authorList>
            <person name="Brooks B."/>
            <person name="Olm M.R."/>
            <person name="Firek B.A."/>
            <person name="Baker R."/>
            <person name="Thomas B.C."/>
            <person name="Morowitz M.J."/>
            <person name="Banfield J.F."/>
        </authorList>
    </citation>
    <scope>NUCLEOTIDE SEQUENCE [LARGE SCALE GENOMIC DNA]</scope>
    <source>
        <strain evidence="1">S2_009_000_R2_77</strain>
    </source>
</reference>
<evidence type="ECO:0008006" key="3">
    <source>
        <dbReference type="Google" id="ProtNLM"/>
    </source>
</evidence>
<dbReference type="InterPro" id="IPR002347">
    <property type="entry name" value="SDR_fam"/>
</dbReference>
<organism evidence="1 2">
    <name type="scientific">Pseudomonas kuykendallii</name>
    <dbReference type="NCBI Taxonomy" id="1007099"/>
    <lineage>
        <taxon>Bacteria</taxon>
        <taxon>Pseudomonadati</taxon>
        <taxon>Pseudomonadota</taxon>
        <taxon>Gammaproteobacteria</taxon>
        <taxon>Pseudomonadales</taxon>
        <taxon>Pseudomonadaceae</taxon>
        <taxon>Pseudomonas</taxon>
    </lineage>
</organism>
<proteinExistence type="predicted"/>
<dbReference type="EMBL" id="QFOH01000001">
    <property type="protein sequence ID" value="PZP26738.1"/>
    <property type="molecule type" value="Genomic_DNA"/>
</dbReference>
<dbReference type="RefSeq" id="WP_273228751.1">
    <property type="nucleotide sequence ID" value="NZ_QFOH01000001.1"/>
</dbReference>
<dbReference type="SUPFAM" id="SSF51735">
    <property type="entry name" value="NAD(P)-binding Rossmann-fold domains"/>
    <property type="match status" value="1"/>
</dbReference>
<evidence type="ECO:0000313" key="1">
    <source>
        <dbReference type="EMBL" id="PZP26738.1"/>
    </source>
</evidence>
<evidence type="ECO:0000313" key="2">
    <source>
        <dbReference type="Proteomes" id="UP000249198"/>
    </source>
</evidence>